<evidence type="ECO:0000313" key="1">
    <source>
        <dbReference type="EMBL" id="GJU03863.1"/>
    </source>
</evidence>
<reference evidence="1" key="1">
    <citation type="journal article" date="2022" name="Int. J. Mol. Sci.">
        <title>Draft Genome of Tanacetum Coccineum: Genomic Comparison of Closely Related Tanacetum-Family Plants.</title>
        <authorList>
            <person name="Yamashiro T."/>
            <person name="Shiraishi A."/>
            <person name="Nakayama K."/>
            <person name="Satake H."/>
        </authorList>
    </citation>
    <scope>NUCLEOTIDE SEQUENCE</scope>
</reference>
<comment type="caution">
    <text evidence="1">The sequence shown here is derived from an EMBL/GenBank/DDBJ whole genome shotgun (WGS) entry which is preliminary data.</text>
</comment>
<gene>
    <name evidence="1" type="ORF">Tco_1114201</name>
</gene>
<sequence length="135" mass="15076">MYFTKERYFVDWWFGWVSEVEIIEINGKILCAEITATISYWNVLGESHTYLGGATQSRACSHGELEFAAMVWQISLPASMLQGINTNASMAVFSALQAYVVVSAKMFTFCYFVRSFASNDEKCLGARCDSLGTTS</sequence>
<evidence type="ECO:0000313" key="2">
    <source>
        <dbReference type="Proteomes" id="UP001151760"/>
    </source>
</evidence>
<protein>
    <submittedName>
        <fullName evidence="1">Uncharacterized protein</fullName>
    </submittedName>
</protein>
<accession>A0ABQ5IUE4</accession>
<proteinExistence type="predicted"/>
<keyword evidence="2" id="KW-1185">Reference proteome</keyword>
<reference evidence="1" key="2">
    <citation type="submission" date="2022-01" db="EMBL/GenBank/DDBJ databases">
        <authorList>
            <person name="Yamashiro T."/>
            <person name="Shiraishi A."/>
            <person name="Satake H."/>
            <person name="Nakayama K."/>
        </authorList>
    </citation>
    <scope>NUCLEOTIDE SEQUENCE</scope>
</reference>
<organism evidence="1 2">
    <name type="scientific">Tanacetum coccineum</name>
    <dbReference type="NCBI Taxonomy" id="301880"/>
    <lineage>
        <taxon>Eukaryota</taxon>
        <taxon>Viridiplantae</taxon>
        <taxon>Streptophyta</taxon>
        <taxon>Embryophyta</taxon>
        <taxon>Tracheophyta</taxon>
        <taxon>Spermatophyta</taxon>
        <taxon>Magnoliopsida</taxon>
        <taxon>eudicotyledons</taxon>
        <taxon>Gunneridae</taxon>
        <taxon>Pentapetalae</taxon>
        <taxon>asterids</taxon>
        <taxon>campanulids</taxon>
        <taxon>Asterales</taxon>
        <taxon>Asteraceae</taxon>
        <taxon>Asteroideae</taxon>
        <taxon>Anthemideae</taxon>
        <taxon>Anthemidinae</taxon>
        <taxon>Tanacetum</taxon>
    </lineage>
</organism>
<dbReference type="Proteomes" id="UP001151760">
    <property type="component" value="Unassembled WGS sequence"/>
</dbReference>
<name>A0ABQ5IUE4_9ASTR</name>
<dbReference type="EMBL" id="BQNB010021194">
    <property type="protein sequence ID" value="GJU03863.1"/>
    <property type="molecule type" value="Genomic_DNA"/>
</dbReference>